<proteinExistence type="predicted"/>
<keyword evidence="2" id="KW-0812">Transmembrane</keyword>
<feature type="transmembrane region" description="Helical" evidence="2">
    <location>
        <begin position="53"/>
        <end position="78"/>
    </location>
</feature>
<feature type="transmembrane region" description="Helical" evidence="2">
    <location>
        <begin position="90"/>
        <end position="112"/>
    </location>
</feature>
<accession>A0A2X0MCN2</accession>
<dbReference type="InterPro" id="IPR011009">
    <property type="entry name" value="Kinase-like_dom_sf"/>
</dbReference>
<evidence type="ECO:0000256" key="1">
    <source>
        <dbReference type="SAM" id="MobiDB-lite"/>
    </source>
</evidence>
<dbReference type="Proteomes" id="UP000249464">
    <property type="component" value="Unassembled WGS sequence"/>
</dbReference>
<protein>
    <submittedName>
        <fullName evidence="3">BQ5605_C013g07264 protein</fullName>
    </submittedName>
</protein>
<keyword evidence="2" id="KW-0472">Membrane</keyword>
<dbReference type="SUPFAM" id="SSF56112">
    <property type="entry name" value="Protein kinase-like (PK-like)"/>
    <property type="match status" value="1"/>
</dbReference>
<dbReference type="EMBL" id="FQNC01000013">
    <property type="protein sequence ID" value="SGY15140.1"/>
    <property type="molecule type" value="Genomic_DNA"/>
</dbReference>
<name>A0A2X0MCN2_9BASI</name>
<evidence type="ECO:0000256" key="2">
    <source>
        <dbReference type="SAM" id="Phobius"/>
    </source>
</evidence>
<keyword evidence="4" id="KW-1185">Reference proteome</keyword>
<reference evidence="3 4" key="1">
    <citation type="submission" date="2016-11" db="EMBL/GenBank/DDBJ databases">
        <authorList>
            <person name="Jaros S."/>
            <person name="Januszkiewicz K."/>
            <person name="Wedrychowicz H."/>
        </authorList>
    </citation>
    <scope>NUCLEOTIDE SEQUENCE [LARGE SCALE GENOMIC DNA]</scope>
</reference>
<feature type="region of interest" description="Disordered" evidence="1">
    <location>
        <begin position="1"/>
        <end position="36"/>
    </location>
</feature>
<dbReference type="AlphaFoldDB" id="A0A2X0MCN2"/>
<gene>
    <name evidence="3" type="primary">BQ5605_C013g07264</name>
    <name evidence="3" type="ORF">BQ5605_C013G07264</name>
</gene>
<evidence type="ECO:0000313" key="4">
    <source>
        <dbReference type="Proteomes" id="UP000249464"/>
    </source>
</evidence>
<sequence length="999" mass="110783">MAPKRRPRSSASPVRGGKRRNVPDVSRAEPCSQPSKCTTCNVQPPLDTSSDTALASCIAILSYALTAVNIVINIRLVVQVKAVEVPTVVTVVKVVVALVITLPVDMALIATVKVVLALDTTVNVDGVLLFGPDNEAVDEHWVLEKGIIPRVVIRATSALVQEVFEVEQTHFVSMAQRAQSSAKVIRPGQDKATRDLYRDRLKEEHKLVMATGARSWVQGMARQAQEPASGRRGRPKFKLAVAAAERAPRPVVKFDKFGMCFKYSHIEEQDLSSKHCMHFLACDRTKFDKSQVPWERVLVPFSFGLSNPAPRGERDRDYVKRAPQLVKLILDLHDHVLPRPSRIFAPGLAVNEHDAHLVVLDHDVCRIAVISDCWGSGYGELSAMLSILLDLDVYSAGFAPFLRYKFPLSGGVTAVSLLSAVFQSSSQHDNHDQQPVETPLLGRTVAFEDEEPIELVSCSTSDSNSVFGPCTTVFRLTRPSLHESEGEIGSRSFVLQMQHVTPNFVGGEAEMLRSINLAHDSGVLPSETVNHLAMLEVATSLRPHRSQVNDHLLPRGKATGIHGYNRDNMLRIKVIRRTLDLLILRNPTPVPRILASGPGMSLDSPAPLEHVLQVFDQLLTVLVALHRGGFYHRNLALDNILHHEGHLVLSGWGGGVAARPGEVVPAAKIDEDGGLWMTRWTAPLNVLRWNLLVPGDDLRNYDLSHALESSVYWFLLVLGQLIAPAGEAIWSEMFFQPDPARDRDLTRFSLRRDALWAGEPNFAPRFRDLLLASIGHALPALADLVEYMTRRWPKLDARRIRTETAIAAIQRQVRRLAQGADRRGRLGTFIEAMSDVYHSWVNCGRFFPLSLRSRNVFANTPTRFLASGYSQDSESRTFPSTFASTEDSIALPRELLLPATTRNSSGLIRHVYPVPALELDNMSIGEKVEYFRERAKLAPKNSQVDHINDMGLDLLPGDAQTFYSADSVENESLFSIEYLQSLNITGMALLHTTRVSTTV</sequence>
<dbReference type="Gene3D" id="1.10.510.10">
    <property type="entry name" value="Transferase(Phosphotransferase) domain 1"/>
    <property type="match status" value="1"/>
</dbReference>
<organism evidence="3 4">
    <name type="scientific">Microbotryum silenes-dioicae</name>
    <dbReference type="NCBI Taxonomy" id="796604"/>
    <lineage>
        <taxon>Eukaryota</taxon>
        <taxon>Fungi</taxon>
        <taxon>Dikarya</taxon>
        <taxon>Basidiomycota</taxon>
        <taxon>Pucciniomycotina</taxon>
        <taxon>Microbotryomycetes</taxon>
        <taxon>Microbotryales</taxon>
        <taxon>Microbotryaceae</taxon>
        <taxon>Microbotryum</taxon>
    </lineage>
</organism>
<evidence type="ECO:0000313" key="3">
    <source>
        <dbReference type="EMBL" id="SGY15140.1"/>
    </source>
</evidence>
<keyword evidence="2" id="KW-1133">Transmembrane helix</keyword>